<keyword evidence="2" id="KW-1185">Reference proteome</keyword>
<dbReference type="EMBL" id="BJWL01000026">
    <property type="protein sequence ID" value="GFZ16874.1"/>
    <property type="molecule type" value="Genomic_DNA"/>
</dbReference>
<evidence type="ECO:0000313" key="2">
    <source>
        <dbReference type="Proteomes" id="UP000585474"/>
    </source>
</evidence>
<protein>
    <submittedName>
        <fullName evidence="1">Uncharacterized protein</fullName>
    </submittedName>
</protein>
<evidence type="ECO:0000313" key="1">
    <source>
        <dbReference type="EMBL" id="GFZ16874.1"/>
    </source>
</evidence>
<dbReference type="Proteomes" id="UP000585474">
    <property type="component" value="Unassembled WGS sequence"/>
</dbReference>
<name>A0A7J0H258_9ERIC</name>
<gene>
    <name evidence="1" type="ORF">Acr_26g0001440</name>
</gene>
<reference evidence="1 2" key="1">
    <citation type="submission" date="2019-07" db="EMBL/GenBank/DDBJ databases">
        <title>De Novo Assembly of kiwifruit Actinidia rufa.</title>
        <authorList>
            <person name="Sugita-Konishi S."/>
            <person name="Sato K."/>
            <person name="Mori E."/>
            <person name="Abe Y."/>
            <person name="Kisaki G."/>
            <person name="Hamano K."/>
            <person name="Suezawa K."/>
            <person name="Otani M."/>
            <person name="Fukuda T."/>
            <person name="Manabe T."/>
            <person name="Gomi K."/>
            <person name="Tabuchi M."/>
            <person name="Akimitsu K."/>
            <person name="Kataoka I."/>
        </authorList>
    </citation>
    <scope>NUCLEOTIDE SEQUENCE [LARGE SCALE GENOMIC DNA]</scope>
    <source>
        <strain evidence="2">cv. Fuchu</strain>
    </source>
</reference>
<sequence length="110" mass="12306">MVVRQREAKEAATAAWWLLWAASGLPELRKRRGKRGSSCGQSRPVVRGAGQRTTVLSRLNPSLSLTDFMCVCWRWRGKPVAEMKWPAGKERGEAGLPFLSLSHLNFLVAE</sequence>
<dbReference type="AlphaFoldDB" id="A0A7J0H258"/>
<comment type="caution">
    <text evidence="1">The sequence shown here is derived from an EMBL/GenBank/DDBJ whole genome shotgun (WGS) entry which is preliminary data.</text>
</comment>
<organism evidence="1 2">
    <name type="scientific">Actinidia rufa</name>
    <dbReference type="NCBI Taxonomy" id="165716"/>
    <lineage>
        <taxon>Eukaryota</taxon>
        <taxon>Viridiplantae</taxon>
        <taxon>Streptophyta</taxon>
        <taxon>Embryophyta</taxon>
        <taxon>Tracheophyta</taxon>
        <taxon>Spermatophyta</taxon>
        <taxon>Magnoliopsida</taxon>
        <taxon>eudicotyledons</taxon>
        <taxon>Gunneridae</taxon>
        <taxon>Pentapetalae</taxon>
        <taxon>asterids</taxon>
        <taxon>Ericales</taxon>
        <taxon>Actinidiaceae</taxon>
        <taxon>Actinidia</taxon>
    </lineage>
</organism>
<accession>A0A7J0H258</accession>
<proteinExistence type="predicted"/>